<dbReference type="Proteomes" id="UP000017836">
    <property type="component" value="Unassembled WGS sequence"/>
</dbReference>
<gene>
    <name evidence="3" type="ORF">AMTR_s00109p00139910</name>
</gene>
<keyword evidence="4" id="KW-1185">Reference proteome</keyword>
<feature type="region of interest" description="Disordered" evidence="1">
    <location>
        <begin position="69"/>
        <end position="105"/>
    </location>
</feature>
<proteinExistence type="predicted"/>
<reference evidence="4" key="1">
    <citation type="journal article" date="2013" name="Science">
        <title>The Amborella genome and the evolution of flowering plants.</title>
        <authorList>
            <consortium name="Amborella Genome Project"/>
        </authorList>
    </citation>
    <scope>NUCLEOTIDE SEQUENCE [LARGE SCALE GENOMIC DNA]</scope>
</reference>
<name>W1NU10_AMBTC</name>
<dbReference type="InterPro" id="IPR013666">
    <property type="entry name" value="PH_pln"/>
</dbReference>
<dbReference type="SMART" id="SM00233">
    <property type="entry name" value="PH"/>
    <property type="match status" value="1"/>
</dbReference>
<sequence length="437" mass="47894">MKPSMCQQARCPSIRAENIEAENSIISWPSSLSLPPPETPQESMEFLARSWSVSALEVSKALNEAFHGPRVKDESTLEMETASTDTSTTTDSTNCKQKLSNSEQESIDLKRGFLPFQKPTHRMSGGSPPVSPTDHEDLKEWLVLHQALNPDLLRNEGLHNTKMCKSGLLGGKTVGRWLKDEKERKKEENRARNAHIHAAASVASVAAAVAALVAATAASPSRDSPSKAVEAVASAAALVASHCVEVAESMGANHHHMASVVSSAMNVRTPGDIMTLTAGAATALRGAATLQARVRKFGGVLNSEEHTRENDAPEMDFLFKGGQLLKRTRKGVLHWKEVSLYINSTSQVVVKLKSKHMAGTFVKKKKSVVYDVCCDIPAWPGREREENGEQRAYFGLKTARGLVEFECKNKTEKQMWTDGIRQLILRQDRKHTPLLSP</sequence>
<dbReference type="InterPro" id="IPR040269">
    <property type="entry name" value="VAB"/>
</dbReference>
<dbReference type="eggNOG" id="ENOG502QS2A">
    <property type="taxonomic scope" value="Eukaryota"/>
</dbReference>
<dbReference type="Gramene" id="ERM98700">
    <property type="protein sequence ID" value="ERM98700"/>
    <property type="gene ID" value="AMTR_s00109p00139910"/>
</dbReference>
<dbReference type="AlphaFoldDB" id="W1NU10"/>
<dbReference type="EMBL" id="KI395307">
    <property type="protein sequence ID" value="ERM98700.1"/>
    <property type="molecule type" value="Genomic_DNA"/>
</dbReference>
<dbReference type="KEGG" id="atr:18426717"/>
<evidence type="ECO:0000259" key="2">
    <source>
        <dbReference type="SMART" id="SM00233"/>
    </source>
</evidence>
<accession>W1NU10</accession>
<evidence type="ECO:0000313" key="4">
    <source>
        <dbReference type="Proteomes" id="UP000017836"/>
    </source>
</evidence>
<evidence type="ECO:0000313" key="3">
    <source>
        <dbReference type="EMBL" id="ERM98700.1"/>
    </source>
</evidence>
<dbReference type="InterPro" id="IPR001849">
    <property type="entry name" value="PH_domain"/>
</dbReference>
<dbReference type="OMA" id="HTRENDA"/>
<protein>
    <recommendedName>
        <fullName evidence="2">PH domain-containing protein</fullName>
    </recommendedName>
</protein>
<dbReference type="Pfam" id="PF05703">
    <property type="entry name" value="Auxin_canalis"/>
    <property type="match status" value="1"/>
</dbReference>
<dbReference type="PANTHER" id="PTHR31351">
    <property type="entry name" value="EXPRESSED PROTEIN"/>
    <property type="match status" value="1"/>
</dbReference>
<dbReference type="Pfam" id="PF08458">
    <property type="entry name" value="PH_2"/>
    <property type="match status" value="1"/>
</dbReference>
<dbReference type="OrthoDB" id="1926216at2759"/>
<dbReference type="PANTHER" id="PTHR31351:SF2">
    <property type="entry name" value="PHOSPHOINOSITIDE BINDING PROTEIN"/>
    <property type="match status" value="1"/>
</dbReference>
<dbReference type="HOGENOM" id="CLU_033023_1_0_1"/>
<evidence type="ECO:0000256" key="1">
    <source>
        <dbReference type="SAM" id="MobiDB-lite"/>
    </source>
</evidence>
<dbReference type="SUPFAM" id="SSF50729">
    <property type="entry name" value="PH domain-like"/>
    <property type="match status" value="1"/>
</dbReference>
<organism evidence="3 4">
    <name type="scientific">Amborella trichopoda</name>
    <dbReference type="NCBI Taxonomy" id="13333"/>
    <lineage>
        <taxon>Eukaryota</taxon>
        <taxon>Viridiplantae</taxon>
        <taxon>Streptophyta</taxon>
        <taxon>Embryophyta</taxon>
        <taxon>Tracheophyta</taxon>
        <taxon>Spermatophyta</taxon>
        <taxon>Magnoliopsida</taxon>
        <taxon>Amborellales</taxon>
        <taxon>Amborellaceae</taxon>
        <taxon>Amborella</taxon>
    </lineage>
</organism>
<feature type="compositionally biased region" description="Polar residues" evidence="1">
    <location>
        <begin position="94"/>
        <end position="104"/>
    </location>
</feature>
<feature type="domain" description="PH" evidence="2">
    <location>
        <begin position="318"/>
        <end position="427"/>
    </location>
</feature>
<feature type="compositionally biased region" description="Low complexity" evidence="1">
    <location>
        <begin position="81"/>
        <end position="93"/>
    </location>
</feature>
<dbReference type="InterPro" id="IPR008546">
    <property type="entry name" value="VAN3-bd-like_auxin_canal"/>
</dbReference>